<feature type="transmembrane region" description="Helical" evidence="7">
    <location>
        <begin position="495"/>
        <end position="520"/>
    </location>
</feature>
<keyword evidence="9" id="KW-0808">Transferase</keyword>
<keyword evidence="4 7" id="KW-0472">Membrane</keyword>
<dbReference type="PANTHER" id="PTHR23502:SF149">
    <property type="entry name" value="TRANSPORTER, PUTATIVE-RELATED"/>
    <property type="match status" value="1"/>
</dbReference>
<dbReference type="Pfam" id="PF07690">
    <property type="entry name" value="MFS_1"/>
    <property type="match status" value="1"/>
</dbReference>
<feature type="transmembrane region" description="Helical" evidence="7">
    <location>
        <begin position="159"/>
        <end position="182"/>
    </location>
</feature>
<evidence type="ECO:0000256" key="2">
    <source>
        <dbReference type="ARBA" id="ARBA00022692"/>
    </source>
</evidence>
<comment type="caution">
    <text evidence="9">The sequence shown here is derived from an EMBL/GenBank/DDBJ whole genome shotgun (WGS) entry which is preliminary data.</text>
</comment>
<evidence type="ECO:0000256" key="1">
    <source>
        <dbReference type="ARBA" id="ARBA00004141"/>
    </source>
</evidence>
<dbReference type="OrthoDB" id="5215911at2759"/>
<proteinExistence type="predicted"/>
<dbReference type="GO" id="GO:0042908">
    <property type="term" value="P:xenobiotic transport"/>
    <property type="evidence" value="ECO:0007669"/>
    <property type="project" value="UniProtKB-ARBA"/>
</dbReference>
<feature type="transmembrane region" description="Helical" evidence="7">
    <location>
        <begin position="360"/>
        <end position="382"/>
    </location>
</feature>
<feature type="transmembrane region" description="Helical" evidence="7">
    <location>
        <begin position="129"/>
        <end position="147"/>
    </location>
</feature>
<dbReference type="InterPro" id="IPR020846">
    <property type="entry name" value="MFS_dom"/>
</dbReference>
<feature type="transmembrane region" description="Helical" evidence="7">
    <location>
        <begin position="430"/>
        <end position="456"/>
    </location>
</feature>
<accession>A0A9P9IZ56</accession>
<dbReference type="InterPro" id="IPR011701">
    <property type="entry name" value="MFS"/>
</dbReference>
<dbReference type="GO" id="GO:0140115">
    <property type="term" value="P:export across plasma membrane"/>
    <property type="evidence" value="ECO:0007669"/>
    <property type="project" value="UniProtKB-ARBA"/>
</dbReference>
<dbReference type="Proteomes" id="UP000738349">
    <property type="component" value="Unassembled WGS sequence"/>
</dbReference>
<dbReference type="PANTHER" id="PTHR23502">
    <property type="entry name" value="MAJOR FACILITATOR SUPERFAMILY"/>
    <property type="match status" value="1"/>
</dbReference>
<feature type="region of interest" description="Disordered" evidence="6">
    <location>
        <begin position="250"/>
        <end position="285"/>
    </location>
</feature>
<dbReference type="PROSITE" id="PS00216">
    <property type="entry name" value="SUGAR_TRANSPORT_1"/>
    <property type="match status" value="1"/>
</dbReference>
<feature type="compositionally biased region" description="Polar residues" evidence="6">
    <location>
        <begin position="250"/>
        <end position="260"/>
    </location>
</feature>
<evidence type="ECO:0000256" key="3">
    <source>
        <dbReference type="ARBA" id="ARBA00022989"/>
    </source>
</evidence>
<keyword evidence="5" id="KW-0325">Glycoprotein</keyword>
<comment type="subcellular location">
    <subcellularLocation>
        <location evidence="1">Membrane</location>
        <topology evidence="1">Multi-pass membrane protein</topology>
    </subcellularLocation>
</comment>
<name>A0A9P9IZ56_9HYPO</name>
<keyword evidence="3 7" id="KW-1133">Transmembrane helix</keyword>
<feature type="compositionally biased region" description="Basic and acidic residues" evidence="6">
    <location>
        <begin position="261"/>
        <end position="282"/>
    </location>
</feature>
<dbReference type="GO" id="GO:0016301">
    <property type="term" value="F:kinase activity"/>
    <property type="evidence" value="ECO:0007669"/>
    <property type="project" value="UniProtKB-KW"/>
</dbReference>
<feature type="transmembrane region" description="Helical" evidence="7">
    <location>
        <begin position="316"/>
        <end position="340"/>
    </location>
</feature>
<feature type="transmembrane region" description="Helical" evidence="7">
    <location>
        <begin position="219"/>
        <end position="238"/>
    </location>
</feature>
<evidence type="ECO:0000256" key="7">
    <source>
        <dbReference type="SAM" id="Phobius"/>
    </source>
</evidence>
<evidence type="ECO:0000313" key="10">
    <source>
        <dbReference type="Proteomes" id="UP000738349"/>
    </source>
</evidence>
<feature type="transmembrane region" description="Helical" evidence="7">
    <location>
        <begin position="403"/>
        <end position="424"/>
    </location>
</feature>
<dbReference type="Gene3D" id="1.20.1250.20">
    <property type="entry name" value="MFS general substrate transporter like domains"/>
    <property type="match status" value="1"/>
</dbReference>
<gene>
    <name evidence="9" type="ORF">EDB81DRAFT_844357</name>
</gene>
<feature type="transmembrane region" description="Helical" evidence="7">
    <location>
        <begin position="463"/>
        <end position="483"/>
    </location>
</feature>
<evidence type="ECO:0000313" key="9">
    <source>
        <dbReference type="EMBL" id="KAH7136280.1"/>
    </source>
</evidence>
<dbReference type="GO" id="GO:0022857">
    <property type="term" value="F:transmembrane transporter activity"/>
    <property type="evidence" value="ECO:0007669"/>
    <property type="project" value="InterPro"/>
</dbReference>
<dbReference type="PROSITE" id="PS50850">
    <property type="entry name" value="MFS"/>
    <property type="match status" value="1"/>
</dbReference>
<keyword evidence="2 7" id="KW-0812">Transmembrane</keyword>
<keyword evidence="9" id="KW-0418">Kinase</keyword>
<protein>
    <submittedName>
        <fullName evidence="9">Serine/threonine kinase 16</fullName>
    </submittedName>
</protein>
<dbReference type="GO" id="GO:0005886">
    <property type="term" value="C:plasma membrane"/>
    <property type="evidence" value="ECO:0007669"/>
    <property type="project" value="TreeGrafter"/>
</dbReference>
<dbReference type="AlphaFoldDB" id="A0A9P9IZ56"/>
<reference evidence="9" key="1">
    <citation type="journal article" date="2021" name="Nat. Commun.">
        <title>Genetic determinants of endophytism in the Arabidopsis root mycobiome.</title>
        <authorList>
            <person name="Mesny F."/>
            <person name="Miyauchi S."/>
            <person name="Thiergart T."/>
            <person name="Pickel B."/>
            <person name="Atanasova L."/>
            <person name="Karlsson M."/>
            <person name="Huettel B."/>
            <person name="Barry K.W."/>
            <person name="Haridas S."/>
            <person name="Chen C."/>
            <person name="Bauer D."/>
            <person name="Andreopoulos W."/>
            <person name="Pangilinan J."/>
            <person name="LaButti K."/>
            <person name="Riley R."/>
            <person name="Lipzen A."/>
            <person name="Clum A."/>
            <person name="Drula E."/>
            <person name="Henrissat B."/>
            <person name="Kohler A."/>
            <person name="Grigoriev I.V."/>
            <person name="Martin F.M."/>
            <person name="Hacquard S."/>
        </authorList>
    </citation>
    <scope>NUCLEOTIDE SEQUENCE</scope>
    <source>
        <strain evidence="9">MPI-CAGE-AT-0147</strain>
    </source>
</reference>
<evidence type="ECO:0000256" key="6">
    <source>
        <dbReference type="SAM" id="MobiDB-lite"/>
    </source>
</evidence>
<feature type="transmembrane region" description="Helical" evidence="7">
    <location>
        <begin position="59"/>
        <end position="80"/>
    </location>
</feature>
<organism evidence="9 10">
    <name type="scientific">Dactylonectria macrodidyma</name>
    <dbReference type="NCBI Taxonomy" id="307937"/>
    <lineage>
        <taxon>Eukaryota</taxon>
        <taxon>Fungi</taxon>
        <taxon>Dikarya</taxon>
        <taxon>Ascomycota</taxon>
        <taxon>Pezizomycotina</taxon>
        <taxon>Sordariomycetes</taxon>
        <taxon>Hypocreomycetidae</taxon>
        <taxon>Hypocreales</taxon>
        <taxon>Nectriaceae</taxon>
        <taxon>Dactylonectria</taxon>
    </lineage>
</organism>
<sequence>MAHDPEAQARISVEIYPGTELMEDYLGSHLTHSQNDRAGTVLVPQPSHNSDDPLNWSPFWKWTIVLNEVFFILTSVISALSVSPLTPVFEAQFNKDAEAIALLTSALVLVTGYANLILVPIAEVYGRRFILIASSLVCLGASLWHGASQSYGSFMGARILIGIGMSIGESLMPMVVSDVFFLHERGRFMGAYFFALFNGMFLGPIIAGECEKRFGSWRTFYWMISGFTGLSLLLIIFFHPETKYIRLPVNNGSTENTTPPSEKHDSEHAEASPDQTIDRDQFLGKGRPSKRQFQLLQSADSEAISKISRHVITPFVLLRFPIVLFGSWMLAFPASGLLTLNYTESMALVAPPYNFDNSQVGLSNLALVCGGTLGVFTAGPVSDWVAMYLTKRNNGIREPEMRLVSLIPFTILSAIALIVVGLGFDRSWPWQAIITIGFGGIGLMTVSLCTIGITYAVDCYKPVAGQIMTIATVLKNSFGFGMGHYVTDWVKKSGFVPLLMCEFALIIGPTIFGIIFFSIYGKRLRKLSRNSKVHTY</sequence>
<keyword evidence="10" id="KW-1185">Reference proteome</keyword>
<evidence type="ECO:0000256" key="5">
    <source>
        <dbReference type="ARBA" id="ARBA00023180"/>
    </source>
</evidence>
<dbReference type="EMBL" id="JAGMUV010000013">
    <property type="protein sequence ID" value="KAH7136280.1"/>
    <property type="molecule type" value="Genomic_DNA"/>
</dbReference>
<dbReference type="SUPFAM" id="SSF103473">
    <property type="entry name" value="MFS general substrate transporter"/>
    <property type="match status" value="1"/>
</dbReference>
<dbReference type="InterPro" id="IPR005829">
    <property type="entry name" value="Sugar_transporter_CS"/>
</dbReference>
<feature type="transmembrane region" description="Helical" evidence="7">
    <location>
        <begin position="189"/>
        <end position="207"/>
    </location>
</feature>
<evidence type="ECO:0000259" key="8">
    <source>
        <dbReference type="PROSITE" id="PS50850"/>
    </source>
</evidence>
<feature type="domain" description="Major facilitator superfamily (MFS) profile" evidence="8">
    <location>
        <begin position="64"/>
        <end position="525"/>
    </location>
</feature>
<dbReference type="InterPro" id="IPR036259">
    <property type="entry name" value="MFS_trans_sf"/>
</dbReference>
<feature type="transmembrane region" description="Helical" evidence="7">
    <location>
        <begin position="100"/>
        <end position="122"/>
    </location>
</feature>
<evidence type="ECO:0000256" key="4">
    <source>
        <dbReference type="ARBA" id="ARBA00023136"/>
    </source>
</evidence>